<gene>
    <name evidence="2" type="ORF">M0651_20305</name>
</gene>
<dbReference type="PANTHER" id="PTHR37423">
    <property type="entry name" value="SOLUBLE LYTIC MUREIN TRANSGLYCOSYLASE-RELATED"/>
    <property type="match status" value="1"/>
</dbReference>
<dbReference type="AlphaFoldDB" id="A0A9X1Y2D5"/>
<proteinExistence type="predicted"/>
<accession>A0A9X1Y2D5</accession>
<sequence>MRWLRRKRVLLLLFIGFTVLIFINSAWLSLFYPIYYKEEIRQHANNNNLDPFIVAAIIKVETNYKSGAESRKGALGIMQIMPDTAEWVISKAKLPDTTLEDIRNETETNIRIGTWYLGSLSEQFEGNPIAMIAAYNAGPTNVKNWLKSGRWDGRLETAQNIPFGETRHYVQRVSHYYKQYVKIYDEF</sequence>
<evidence type="ECO:0000313" key="2">
    <source>
        <dbReference type="EMBL" id="MCK8489524.1"/>
    </source>
</evidence>
<comment type="caution">
    <text evidence="2">The sequence shown here is derived from an EMBL/GenBank/DDBJ whole genome shotgun (WGS) entry which is preliminary data.</text>
</comment>
<keyword evidence="3" id="KW-1185">Reference proteome</keyword>
<dbReference type="Gene3D" id="1.10.530.10">
    <property type="match status" value="1"/>
</dbReference>
<dbReference type="SUPFAM" id="SSF53955">
    <property type="entry name" value="Lysozyme-like"/>
    <property type="match status" value="1"/>
</dbReference>
<dbReference type="Pfam" id="PF01464">
    <property type="entry name" value="SLT"/>
    <property type="match status" value="1"/>
</dbReference>
<name>A0A9X1Y2D5_9BACL</name>
<reference evidence="2" key="1">
    <citation type="submission" date="2022-04" db="EMBL/GenBank/DDBJ databases">
        <authorList>
            <person name="Seo M.-J."/>
        </authorList>
    </citation>
    <scope>NUCLEOTIDE SEQUENCE</scope>
    <source>
        <strain evidence="2">MBLB2552</strain>
    </source>
</reference>
<protein>
    <submittedName>
        <fullName evidence="2">Lytic transglycosylase domain-containing protein</fullName>
    </submittedName>
</protein>
<dbReference type="CDD" id="cd16896">
    <property type="entry name" value="LT_Slt70-like"/>
    <property type="match status" value="1"/>
</dbReference>
<evidence type="ECO:0000313" key="3">
    <source>
        <dbReference type="Proteomes" id="UP001139534"/>
    </source>
</evidence>
<dbReference type="InterPro" id="IPR008258">
    <property type="entry name" value="Transglycosylase_SLT_dom_1"/>
</dbReference>
<dbReference type="InterPro" id="IPR023346">
    <property type="entry name" value="Lysozyme-like_dom_sf"/>
</dbReference>
<dbReference type="EMBL" id="JALPRK010000025">
    <property type="protein sequence ID" value="MCK8489524.1"/>
    <property type="molecule type" value="Genomic_DNA"/>
</dbReference>
<dbReference type="Proteomes" id="UP001139534">
    <property type="component" value="Unassembled WGS sequence"/>
</dbReference>
<dbReference type="PANTHER" id="PTHR37423:SF2">
    <property type="entry name" value="MEMBRANE-BOUND LYTIC MUREIN TRANSGLYCOSYLASE C"/>
    <property type="match status" value="1"/>
</dbReference>
<evidence type="ECO:0000259" key="1">
    <source>
        <dbReference type="Pfam" id="PF01464"/>
    </source>
</evidence>
<dbReference type="RefSeq" id="WP_248553549.1">
    <property type="nucleotide sequence ID" value="NZ_JALPRK010000025.1"/>
</dbReference>
<organism evidence="2 3">
    <name type="scientific">Paenibacillus mellifer</name>
    <dbReference type="NCBI Taxonomy" id="2937794"/>
    <lineage>
        <taxon>Bacteria</taxon>
        <taxon>Bacillati</taxon>
        <taxon>Bacillota</taxon>
        <taxon>Bacilli</taxon>
        <taxon>Bacillales</taxon>
        <taxon>Paenibacillaceae</taxon>
        <taxon>Paenibacillus</taxon>
    </lineage>
</organism>
<feature type="domain" description="Transglycosylase SLT" evidence="1">
    <location>
        <begin position="40"/>
        <end position="151"/>
    </location>
</feature>